<sequence length="567" mass="62467">MSKVILGKSGGRNVALDLNILLRTRLLVQSGSGGGKSWLLRRLAEQLFGKVQVIIIDPEGEFASLREKFDFVLVGKGGETPADVRSAEMVAHKLLELRASAVCDLYEMKPSERHRWVRLFLEAVIDAPKKLWHPLILIVDEAHVYCPEKGAGESEASEAMIALSTRGRKRGYCPVPATQRLSKLRKDLAAEHQNVMIGKTTLAMDRDRAADEIGVEKKRGTRDEFSNSLRRLKPGQFFATGPAISDDRILIAVGGVKTTHPQAGHYKQATKPPAPPSKIKALLPKLADLPKEAEEKARTEVEFRKEIRSLRAQLRSQSVKVVPKEVRVADPRAVRAAVQKVEAQRGKELQQRDRAIQQMSSALASVAKLAAKAAGIQVPKIAAVALPQAAPVQHSPSRIPPQEPQLTKPNGKEKLRSGAERMLGALVQWHPNGMTLGQMRAHAGLKKSGTVSAYLSDLRRGQFMEERDGMLFSTQIGLDYFEHLPQAPTTTQEVLDIWRPKLRDGARRMLEVLVEQAGEQMSREELGEKANLVKSGTFSAYLSDLKTARLAVVTPSGIAADRETLFL</sequence>
<organism evidence="3">
    <name type="scientific">marine sediment metagenome</name>
    <dbReference type="NCBI Taxonomy" id="412755"/>
    <lineage>
        <taxon>unclassified sequences</taxon>
        <taxon>metagenomes</taxon>
        <taxon>ecological metagenomes</taxon>
    </lineage>
</organism>
<dbReference type="PANTHER" id="PTHR42957:SF1">
    <property type="entry name" value="HELICASE MJ1565-RELATED"/>
    <property type="match status" value="1"/>
</dbReference>
<dbReference type="AlphaFoldDB" id="A0A0F9Q696"/>
<dbReference type="SMART" id="SM00382">
    <property type="entry name" value="AAA"/>
    <property type="match status" value="1"/>
</dbReference>
<dbReference type="InterPro" id="IPR003593">
    <property type="entry name" value="AAA+_ATPase"/>
</dbReference>
<proteinExistence type="predicted"/>
<protein>
    <recommendedName>
        <fullName evidence="2">AAA+ ATPase domain-containing protein</fullName>
    </recommendedName>
</protein>
<dbReference type="Pfam" id="PF01935">
    <property type="entry name" value="DUF87"/>
    <property type="match status" value="1"/>
</dbReference>
<evidence type="ECO:0000256" key="1">
    <source>
        <dbReference type="SAM" id="MobiDB-lite"/>
    </source>
</evidence>
<dbReference type="InterPro" id="IPR027417">
    <property type="entry name" value="P-loop_NTPase"/>
</dbReference>
<reference evidence="3" key="1">
    <citation type="journal article" date="2015" name="Nature">
        <title>Complex archaea that bridge the gap between prokaryotes and eukaryotes.</title>
        <authorList>
            <person name="Spang A."/>
            <person name="Saw J.H."/>
            <person name="Jorgensen S.L."/>
            <person name="Zaremba-Niedzwiedzka K."/>
            <person name="Martijn J."/>
            <person name="Lind A.E."/>
            <person name="van Eijk R."/>
            <person name="Schleper C."/>
            <person name="Guy L."/>
            <person name="Ettema T.J."/>
        </authorList>
    </citation>
    <scope>NUCLEOTIDE SEQUENCE</scope>
</reference>
<dbReference type="PANTHER" id="PTHR42957">
    <property type="entry name" value="HELICASE MJ1565-RELATED"/>
    <property type="match status" value="1"/>
</dbReference>
<dbReference type="InterPro" id="IPR008571">
    <property type="entry name" value="HerA-like"/>
</dbReference>
<evidence type="ECO:0000313" key="3">
    <source>
        <dbReference type="EMBL" id="KKN38024.1"/>
    </source>
</evidence>
<name>A0A0F9Q696_9ZZZZ</name>
<dbReference type="CDD" id="cd01127">
    <property type="entry name" value="TrwB_TraG_TraD_VirD4"/>
    <property type="match status" value="1"/>
</dbReference>
<dbReference type="InterPro" id="IPR002789">
    <property type="entry name" value="HerA_central"/>
</dbReference>
<comment type="caution">
    <text evidence="3">The sequence shown here is derived from an EMBL/GenBank/DDBJ whole genome shotgun (WGS) entry which is preliminary data.</text>
</comment>
<feature type="region of interest" description="Disordered" evidence="1">
    <location>
        <begin position="392"/>
        <end position="412"/>
    </location>
</feature>
<dbReference type="EMBL" id="LAZR01001856">
    <property type="protein sequence ID" value="KKN38024.1"/>
    <property type="molecule type" value="Genomic_DNA"/>
</dbReference>
<gene>
    <name evidence="3" type="ORF">LCGC14_0757360</name>
</gene>
<dbReference type="SUPFAM" id="SSF52540">
    <property type="entry name" value="P-loop containing nucleoside triphosphate hydrolases"/>
    <property type="match status" value="1"/>
</dbReference>
<dbReference type="Gene3D" id="3.40.50.300">
    <property type="entry name" value="P-loop containing nucleotide triphosphate hydrolases"/>
    <property type="match status" value="1"/>
</dbReference>
<evidence type="ECO:0000259" key="2">
    <source>
        <dbReference type="SMART" id="SM00382"/>
    </source>
</evidence>
<accession>A0A0F9Q696</accession>
<feature type="domain" description="AAA+ ATPase" evidence="2">
    <location>
        <begin position="22"/>
        <end position="264"/>
    </location>
</feature>